<dbReference type="AlphaFoldDB" id="A0A0X3VBG8"/>
<dbReference type="EMBL" id="LLZH01000008">
    <property type="protein sequence ID" value="KUL41954.1"/>
    <property type="molecule type" value="Genomic_DNA"/>
</dbReference>
<dbReference type="Proteomes" id="UP000053244">
    <property type="component" value="Unassembled WGS sequence"/>
</dbReference>
<gene>
    <name evidence="2" type="ORF">ADL15_02810</name>
</gene>
<evidence type="ECO:0000313" key="3">
    <source>
        <dbReference type="Proteomes" id="UP000053244"/>
    </source>
</evidence>
<comment type="caution">
    <text evidence="2">The sequence shown here is derived from an EMBL/GenBank/DDBJ whole genome shotgun (WGS) entry which is preliminary data.</text>
</comment>
<proteinExistence type="predicted"/>
<evidence type="ECO:0000313" key="2">
    <source>
        <dbReference type="EMBL" id="KUL41954.1"/>
    </source>
</evidence>
<keyword evidence="3" id="KW-1185">Reference proteome</keyword>
<dbReference type="InterPro" id="IPR041307">
    <property type="entry name" value="WcbI"/>
</dbReference>
<name>A0A0X3VBG8_9ACTN</name>
<accession>A0A0X3VBG8</accession>
<dbReference type="Gene3D" id="3.40.50.12080">
    <property type="match status" value="1"/>
</dbReference>
<evidence type="ECO:0000259" key="1">
    <source>
        <dbReference type="Pfam" id="PF18588"/>
    </source>
</evidence>
<reference evidence="2 3" key="1">
    <citation type="submission" date="2015-10" db="EMBL/GenBank/DDBJ databases">
        <authorList>
            <person name="Gilbert D.G."/>
        </authorList>
    </citation>
    <scope>NUCLEOTIDE SEQUENCE [LARGE SCALE GENOMIC DNA]</scope>
    <source>
        <strain evidence="2 3">NRRL B-16712</strain>
    </source>
</reference>
<sequence length="306" mass="33283">MAAAHPDPRTRHFGNFYGLEGLDGDESTDPVVLVVGNCQAESLRLMLDGGGLRTVRMPPVHELVAADLPHLDRWLARAALLVTQPIRDDYHGLPIGSAQLTERLGRGTPVLRVPVIRFAGLYPAHAIVRSPADPSLVPPVVAYHDLRVLAEAAGLRSRARLDPPAVRAIAEHSLEQLRSREDRHGTVVVSDLFATPSFAQMRTLNHPGNPIWTALAARVRAASGLPAHTVDPGRPLLDAVHAPREAAVIDAWGFDEPERPHWIVDGHVVETGAVREAHLDWYARHPDAVRAGLTRHAHALTVLSLV</sequence>
<dbReference type="Pfam" id="PF18588">
    <property type="entry name" value="WcbI"/>
    <property type="match status" value="1"/>
</dbReference>
<feature type="domain" description="Polysaccharide biosynthesis enzyme WcbI" evidence="1">
    <location>
        <begin position="32"/>
        <end position="227"/>
    </location>
</feature>
<organism evidence="2 3">
    <name type="scientific">Actinoplanes awajinensis subsp. mycoplanecinus</name>
    <dbReference type="NCBI Taxonomy" id="135947"/>
    <lineage>
        <taxon>Bacteria</taxon>
        <taxon>Bacillati</taxon>
        <taxon>Actinomycetota</taxon>
        <taxon>Actinomycetes</taxon>
        <taxon>Micromonosporales</taxon>
        <taxon>Micromonosporaceae</taxon>
        <taxon>Actinoplanes</taxon>
    </lineage>
</organism>
<dbReference type="RefSeq" id="WP_067684832.1">
    <property type="nucleotide sequence ID" value="NZ_LLZH01000008.1"/>
</dbReference>
<protein>
    <recommendedName>
        <fullName evidence="1">Polysaccharide biosynthesis enzyme WcbI domain-containing protein</fullName>
    </recommendedName>
</protein>
<dbReference type="OrthoDB" id="3283619at2"/>